<name>A0A815WVH4_ADIRI</name>
<dbReference type="Gene3D" id="3.30.420.10">
    <property type="entry name" value="Ribonuclease H-like superfamily/Ribonuclease H"/>
    <property type="match status" value="1"/>
</dbReference>
<dbReference type="EMBL" id="CAJNOJ010001380">
    <property type="protein sequence ID" value="CAF1550274.1"/>
    <property type="molecule type" value="Genomic_DNA"/>
</dbReference>
<evidence type="ECO:0000313" key="1">
    <source>
        <dbReference type="EMBL" id="CAF1550274.1"/>
    </source>
</evidence>
<comment type="caution">
    <text evidence="1">The sequence shown here is derived from an EMBL/GenBank/DDBJ whole genome shotgun (WGS) entry which is preliminary data.</text>
</comment>
<dbReference type="Proteomes" id="UP000663852">
    <property type="component" value="Unassembled WGS sequence"/>
</dbReference>
<accession>A0A815WVH4</accession>
<dbReference type="PANTHER" id="PTHR47326">
    <property type="entry name" value="TRANSPOSABLE ELEMENT TC3 TRANSPOSASE-LIKE PROTEIN"/>
    <property type="match status" value="1"/>
</dbReference>
<dbReference type="PANTHER" id="PTHR47326:SF1">
    <property type="entry name" value="HTH PSQ-TYPE DOMAIN-CONTAINING PROTEIN"/>
    <property type="match status" value="1"/>
</dbReference>
<protein>
    <recommendedName>
        <fullName evidence="3">Transposase Tc1-like domain-containing protein</fullName>
    </recommendedName>
</protein>
<proteinExistence type="predicted"/>
<dbReference type="InterPro" id="IPR036397">
    <property type="entry name" value="RNaseH_sf"/>
</dbReference>
<sequence length="176" mass="20477">MCLLAHKDMQTAVKNKYENGDGPTKIYRDLGGVVSLRAIKSWIQMINNIGSINLSHPPGRPRTFRTKANILKVKRRLAQKKRVSTRLLAAKINISATSARRLLREDLGCFPYKKIKQPKLANLQKRKRIKFANWVLNNYTKEDTKKWLFTDENYFDSDGVYNVQNNRICTEKSEEY</sequence>
<dbReference type="GO" id="GO:0003676">
    <property type="term" value="F:nucleic acid binding"/>
    <property type="evidence" value="ECO:0007669"/>
    <property type="project" value="InterPro"/>
</dbReference>
<reference evidence="1" key="1">
    <citation type="submission" date="2021-02" db="EMBL/GenBank/DDBJ databases">
        <authorList>
            <person name="Nowell W R."/>
        </authorList>
    </citation>
    <scope>NUCLEOTIDE SEQUENCE</scope>
</reference>
<organism evidence="1 2">
    <name type="scientific">Adineta ricciae</name>
    <name type="common">Rotifer</name>
    <dbReference type="NCBI Taxonomy" id="249248"/>
    <lineage>
        <taxon>Eukaryota</taxon>
        <taxon>Metazoa</taxon>
        <taxon>Spiralia</taxon>
        <taxon>Gnathifera</taxon>
        <taxon>Rotifera</taxon>
        <taxon>Eurotatoria</taxon>
        <taxon>Bdelloidea</taxon>
        <taxon>Adinetida</taxon>
        <taxon>Adinetidae</taxon>
        <taxon>Adineta</taxon>
    </lineage>
</organism>
<evidence type="ECO:0000313" key="2">
    <source>
        <dbReference type="Proteomes" id="UP000663852"/>
    </source>
</evidence>
<evidence type="ECO:0008006" key="3">
    <source>
        <dbReference type="Google" id="ProtNLM"/>
    </source>
</evidence>
<dbReference type="OrthoDB" id="10040454at2759"/>
<dbReference type="AlphaFoldDB" id="A0A815WVH4"/>
<gene>
    <name evidence="1" type="ORF">EDS130_LOCUS45956</name>
</gene>